<feature type="region of interest" description="Disordered" evidence="1">
    <location>
        <begin position="1"/>
        <end position="28"/>
    </location>
</feature>
<keyword evidence="3" id="KW-1185">Reference proteome</keyword>
<evidence type="ECO:0000256" key="1">
    <source>
        <dbReference type="SAM" id="MobiDB-lite"/>
    </source>
</evidence>
<sequence>MPDLNLQKNSKKISNTTSVKQEQEKNYSKKEYEEYLEKLFHVDVLKDGSAQNEFLNDNNKGKKKHKRSSSSEKVQQKKMIANSDDELFSISSLETDLEENEQPSQKRASGLLADFFD</sequence>
<proteinExistence type="predicted"/>
<dbReference type="Proteomes" id="UP001054837">
    <property type="component" value="Unassembled WGS sequence"/>
</dbReference>
<comment type="caution">
    <text evidence="2">The sequence shown here is derived from an EMBL/GenBank/DDBJ whole genome shotgun (WGS) entry which is preliminary data.</text>
</comment>
<evidence type="ECO:0000313" key="3">
    <source>
        <dbReference type="Proteomes" id="UP001054837"/>
    </source>
</evidence>
<dbReference type="EMBL" id="BPLQ01014296">
    <property type="protein sequence ID" value="GIY78942.1"/>
    <property type="molecule type" value="Genomic_DNA"/>
</dbReference>
<accession>A0AAV4W830</accession>
<name>A0AAV4W830_9ARAC</name>
<feature type="region of interest" description="Disordered" evidence="1">
    <location>
        <begin position="50"/>
        <end position="117"/>
    </location>
</feature>
<dbReference type="AlphaFoldDB" id="A0AAV4W830"/>
<feature type="compositionally biased region" description="Polar residues" evidence="1">
    <location>
        <begin position="1"/>
        <end position="19"/>
    </location>
</feature>
<reference evidence="2 3" key="1">
    <citation type="submission" date="2021-06" db="EMBL/GenBank/DDBJ databases">
        <title>Caerostris darwini draft genome.</title>
        <authorList>
            <person name="Kono N."/>
            <person name="Arakawa K."/>
        </authorList>
    </citation>
    <scope>NUCLEOTIDE SEQUENCE [LARGE SCALE GENOMIC DNA]</scope>
</reference>
<organism evidence="2 3">
    <name type="scientific">Caerostris darwini</name>
    <dbReference type="NCBI Taxonomy" id="1538125"/>
    <lineage>
        <taxon>Eukaryota</taxon>
        <taxon>Metazoa</taxon>
        <taxon>Ecdysozoa</taxon>
        <taxon>Arthropoda</taxon>
        <taxon>Chelicerata</taxon>
        <taxon>Arachnida</taxon>
        <taxon>Araneae</taxon>
        <taxon>Araneomorphae</taxon>
        <taxon>Entelegynae</taxon>
        <taxon>Araneoidea</taxon>
        <taxon>Araneidae</taxon>
        <taxon>Caerostris</taxon>
    </lineage>
</organism>
<protein>
    <submittedName>
        <fullName evidence="2">Uncharacterized protein</fullName>
    </submittedName>
</protein>
<evidence type="ECO:0000313" key="2">
    <source>
        <dbReference type="EMBL" id="GIY78942.1"/>
    </source>
</evidence>
<gene>
    <name evidence="2" type="ORF">CDAR_546861</name>
</gene>